<evidence type="ECO:0000313" key="8">
    <source>
        <dbReference type="Proteomes" id="UP000006201"/>
    </source>
</evidence>
<evidence type="ECO:0000256" key="4">
    <source>
        <dbReference type="ARBA" id="ARBA00022679"/>
    </source>
</evidence>
<protein>
    <recommendedName>
        <fullName evidence="2">starch synthase</fullName>
        <ecNumber evidence="2">2.4.1.21</ecNumber>
    </recommendedName>
</protein>
<keyword evidence="3" id="KW-0328">Glycosyltransferase</keyword>
<dbReference type="Pfam" id="PF00534">
    <property type="entry name" value="Glycos_transf_1"/>
    <property type="match status" value="1"/>
</dbReference>
<dbReference type="PANTHER" id="PTHR45825:SF11">
    <property type="entry name" value="ALPHA AMYLASE DOMAIN-CONTAINING PROTEIN"/>
    <property type="match status" value="1"/>
</dbReference>
<dbReference type="SUPFAM" id="SSF53756">
    <property type="entry name" value="UDP-Glycosyltransferase/glycogen phosphorylase"/>
    <property type="match status" value="1"/>
</dbReference>
<dbReference type="PANTHER" id="PTHR45825">
    <property type="entry name" value="GRANULE-BOUND STARCH SYNTHASE 1, CHLOROPLASTIC/AMYLOPLASTIC"/>
    <property type="match status" value="1"/>
</dbReference>
<organism evidence="7 8">
    <name type="scientific">Pseudoalteromonas tunicata D2</name>
    <dbReference type="NCBI Taxonomy" id="87626"/>
    <lineage>
        <taxon>Bacteria</taxon>
        <taxon>Pseudomonadati</taxon>
        <taxon>Pseudomonadota</taxon>
        <taxon>Gammaproteobacteria</taxon>
        <taxon>Alteromonadales</taxon>
        <taxon>Pseudoalteromonadaceae</taxon>
        <taxon>Pseudoalteromonas</taxon>
    </lineage>
</organism>
<name>A4C4C5_9GAMM</name>
<dbReference type="Proteomes" id="UP000006201">
    <property type="component" value="Unassembled WGS sequence"/>
</dbReference>
<feature type="domain" description="Starch synthase catalytic" evidence="6">
    <location>
        <begin position="2"/>
        <end position="255"/>
    </location>
</feature>
<dbReference type="Pfam" id="PF08323">
    <property type="entry name" value="Glyco_transf_5"/>
    <property type="match status" value="1"/>
</dbReference>
<dbReference type="AlphaFoldDB" id="A4C4C5"/>
<keyword evidence="8" id="KW-1185">Reference proteome</keyword>
<gene>
    <name evidence="7" type="ORF">PTD2_02521</name>
</gene>
<dbReference type="InterPro" id="IPR013534">
    <property type="entry name" value="Starch_synth_cat_dom"/>
</dbReference>
<dbReference type="InterPro" id="IPR001296">
    <property type="entry name" value="Glyco_trans_1"/>
</dbReference>
<dbReference type="EC" id="2.4.1.21" evidence="2"/>
<evidence type="ECO:0000256" key="3">
    <source>
        <dbReference type="ARBA" id="ARBA00022676"/>
    </source>
</evidence>
<dbReference type="GO" id="GO:0005829">
    <property type="term" value="C:cytosol"/>
    <property type="evidence" value="ECO:0007669"/>
    <property type="project" value="TreeGrafter"/>
</dbReference>
<reference evidence="7 8" key="1">
    <citation type="submission" date="2006-02" db="EMBL/GenBank/DDBJ databases">
        <authorList>
            <person name="Moran M.A."/>
            <person name="Kjelleberg S."/>
            <person name="Egan S."/>
            <person name="Saunders N."/>
            <person name="Thomas T."/>
            <person name="Ferriera S."/>
            <person name="Johnson J."/>
            <person name="Kravitz S."/>
            <person name="Halpern A."/>
            <person name="Remington K."/>
            <person name="Beeson K."/>
            <person name="Tran B."/>
            <person name="Rogers Y.-H."/>
            <person name="Friedman R."/>
            <person name="Venter J.C."/>
        </authorList>
    </citation>
    <scope>NUCLEOTIDE SEQUENCE [LARGE SCALE GENOMIC DNA]</scope>
    <source>
        <strain evidence="7 8">D2</strain>
    </source>
</reference>
<keyword evidence="4" id="KW-0808">Transferase</keyword>
<evidence type="ECO:0000259" key="6">
    <source>
        <dbReference type="Pfam" id="PF08323"/>
    </source>
</evidence>
<evidence type="ECO:0000313" key="7">
    <source>
        <dbReference type="EMBL" id="EAR30407.1"/>
    </source>
</evidence>
<dbReference type="CDD" id="cd03791">
    <property type="entry name" value="GT5_Glycogen_synthase_DULL1-like"/>
    <property type="match status" value="1"/>
</dbReference>
<comment type="catalytic activity">
    <reaction evidence="1">
        <text>[(1-&gt;4)-alpha-D-glucosyl](n) + ADP-alpha-D-glucose = [(1-&gt;4)-alpha-D-glucosyl](n+1) + ADP + H(+)</text>
        <dbReference type="Rhea" id="RHEA:18189"/>
        <dbReference type="Rhea" id="RHEA-COMP:9584"/>
        <dbReference type="Rhea" id="RHEA-COMP:9587"/>
        <dbReference type="ChEBI" id="CHEBI:15378"/>
        <dbReference type="ChEBI" id="CHEBI:15444"/>
        <dbReference type="ChEBI" id="CHEBI:57498"/>
        <dbReference type="ChEBI" id="CHEBI:456216"/>
        <dbReference type="EC" id="2.4.1.21"/>
    </reaction>
</comment>
<accession>A4C4C5</accession>
<dbReference type="STRING" id="87626.PTD2_02521"/>
<feature type="domain" description="Glycosyl transferase family 1" evidence="5">
    <location>
        <begin position="357"/>
        <end position="479"/>
    </location>
</feature>
<dbReference type="HOGENOM" id="CLU_009583_18_5_6"/>
<dbReference type="eggNOG" id="COG0297">
    <property type="taxonomic scope" value="Bacteria"/>
</dbReference>
<evidence type="ECO:0000256" key="2">
    <source>
        <dbReference type="ARBA" id="ARBA00012588"/>
    </source>
</evidence>
<evidence type="ECO:0000259" key="5">
    <source>
        <dbReference type="Pfam" id="PF00534"/>
    </source>
</evidence>
<dbReference type="RefSeq" id="WP_009836705.1">
    <property type="nucleotide sequence ID" value="NZ_AAOH01000001.1"/>
</dbReference>
<comment type="caution">
    <text evidence="7">The sequence shown here is derived from an EMBL/GenBank/DDBJ whole genome shotgun (WGS) entry which is preliminary data.</text>
</comment>
<proteinExistence type="predicted"/>
<dbReference type="EMBL" id="AAOH01000001">
    <property type="protein sequence ID" value="EAR30407.1"/>
    <property type="molecule type" value="Genomic_DNA"/>
</dbReference>
<dbReference type="Gene3D" id="3.40.50.2000">
    <property type="entry name" value="Glycogen Phosphorylase B"/>
    <property type="match status" value="2"/>
</dbReference>
<evidence type="ECO:0000256" key="1">
    <source>
        <dbReference type="ARBA" id="ARBA00001478"/>
    </source>
</evidence>
<dbReference type="GO" id="GO:0009011">
    <property type="term" value="F:alpha-1,4-glucan glucosyltransferase (ADP-glucose donor) activity"/>
    <property type="evidence" value="ECO:0007669"/>
    <property type="project" value="UniProtKB-EC"/>
</dbReference>
<dbReference type="GO" id="GO:0005978">
    <property type="term" value="P:glycogen biosynthetic process"/>
    <property type="evidence" value="ECO:0007669"/>
    <property type="project" value="TreeGrafter"/>
</dbReference>
<dbReference type="OrthoDB" id="9808590at2"/>
<sequence>MHILMIASENDAIKGAKVGGVADVVRDAPRALANFNHHVSVIIPDYANYAEQFGHCTEAHFYVAFAGQMEEVILKKLGDEHHNVQQYVISHPSFITGSVYLNDIDNRPFARDATKYAFFCAAIAEAITLDLFAPIDVVHLHDWHSAVFVVLAKYSERYQPLTAIKQVFTVHNIALQGIRPFRYDSSSLEAWFPALSYDGQVICDPRYPHCFNPMRAAINLADKVHVVSKTYADEVLLPSQPERGFFGGEGLEQDLINAKVHGKLVGIINGCEYPEHDEVHADFDAFLRRAKYNVFNWMAKSVELKTVQYLANERINEWLANTSVTGPIFTSIGRLTDQKVLLLRQTRDHVPVLSTILSLLAQADGRLVILGSGDSQIEFEFMQLMAKHNNFLFLNGYGQDLSDELYGLGDLFLMPSSFEPCGISQMLALRAGQPCLVHGVGGLKDTIIDNETGFVFFGDNLNSQIDGLLEKVSQAIECYQHDQTHWQQLITNAKQARFGWHQSAEQYIQALYQN</sequence>